<dbReference type="GO" id="GO:0008870">
    <property type="term" value="F:galactoside O-acetyltransferase activity"/>
    <property type="evidence" value="ECO:0007669"/>
    <property type="project" value="TreeGrafter"/>
</dbReference>
<keyword evidence="7" id="KW-1185">Reference proteome</keyword>
<evidence type="ECO:0000256" key="1">
    <source>
        <dbReference type="ARBA" id="ARBA00007274"/>
    </source>
</evidence>
<evidence type="ECO:0000256" key="5">
    <source>
        <dbReference type="RuleBase" id="RU367021"/>
    </source>
</evidence>
<dbReference type="InterPro" id="IPR039369">
    <property type="entry name" value="LacA-like"/>
</dbReference>
<organism evidence="6 7">
    <name type="scientific">Aerococcus urinaehominis</name>
    <dbReference type="NCBI Taxonomy" id="128944"/>
    <lineage>
        <taxon>Bacteria</taxon>
        <taxon>Bacillati</taxon>
        <taxon>Bacillota</taxon>
        <taxon>Bacilli</taxon>
        <taxon>Lactobacillales</taxon>
        <taxon>Aerococcaceae</taxon>
        <taxon>Aerococcus</taxon>
    </lineage>
</organism>
<dbReference type="Pfam" id="PF00132">
    <property type="entry name" value="Hexapep"/>
    <property type="match status" value="1"/>
</dbReference>
<protein>
    <recommendedName>
        <fullName evidence="5">Acetyltransferase</fullName>
        <ecNumber evidence="5">2.3.1.-</ecNumber>
    </recommendedName>
</protein>
<accession>A0A0X8FMF0</accession>
<evidence type="ECO:0000313" key="6">
    <source>
        <dbReference type="EMBL" id="AMB99950.1"/>
    </source>
</evidence>
<dbReference type="Proteomes" id="UP000062260">
    <property type="component" value="Chromosome"/>
</dbReference>
<dbReference type="InterPro" id="IPR001451">
    <property type="entry name" value="Hexapep"/>
</dbReference>
<dbReference type="OrthoDB" id="9812571at2"/>
<reference evidence="6 7" key="1">
    <citation type="journal article" date="2016" name="Genome Announc.">
        <title>Complete Genome Sequences of Aerococcus christensenii CCUG 28831T, Aerococcus sanguinicola CCUG 43001T, Aerococcus urinae CCUG 36881T, Aerococcus urinaeequi CCUG 28094T, Aerococcus urinaehominis CCUG 42038 BT, and Aerococcus viridans CCUG 4311T.</title>
        <authorList>
            <person name="Carkaci D."/>
            <person name="Dargis R."/>
            <person name="Nielsen X.C."/>
            <person name="Skovgaard O."/>
            <person name="Fuursted K."/>
            <person name="Christensen J.J."/>
        </authorList>
    </citation>
    <scope>NUCLEOTIDE SEQUENCE [LARGE SCALE GENOMIC DNA]</scope>
    <source>
        <strain evidence="6 7">CCUG42038B</strain>
    </source>
</reference>
<keyword evidence="3" id="KW-0677">Repeat</keyword>
<dbReference type="PANTHER" id="PTHR43017:SF1">
    <property type="entry name" value="ACETYLTRANSFERASE YJL218W-RELATED"/>
    <property type="match status" value="1"/>
</dbReference>
<dbReference type="SMART" id="SM01266">
    <property type="entry name" value="Mac"/>
    <property type="match status" value="1"/>
</dbReference>
<dbReference type="Pfam" id="PF14602">
    <property type="entry name" value="Hexapep_2"/>
    <property type="match status" value="1"/>
</dbReference>
<dbReference type="SUPFAM" id="SSF51161">
    <property type="entry name" value="Trimeric LpxA-like enzymes"/>
    <property type="match status" value="1"/>
</dbReference>
<dbReference type="AlphaFoldDB" id="A0A0X8FMF0"/>
<dbReference type="InterPro" id="IPR018357">
    <property type="entry name" value="Hexapep_transf_CS"/>
</dbReference>
<evidence type="ECO:0000256" key="3">
    <source>
        <dbReference type="ARBA" id="ARBA00022737"/>
    </source>
</evidence>
<dbReference type="STRING" id="128944.AWM75_08190"/>
<dbReference type="EC" id="2.3.1.-" evidence="5"/>
<dbReference type="CDD" id="cd03357">
    <property type="entry name" value="LbH_MAT_GAT"/>
    <property type="match status" value="1"/>
</dbReference>
<comment type="similarity">
    <text evidence="1 5">Belongs to the transferase hexapeptide repeat family.</text>
</comment>
<proteinExistence type="inferred from homology"/>
<dbReference type="InterPro" id="IPR024688">
    <property type="entry name" value="Mac_dom"/>
</dbReference>
<dbReference type="RefSeq" id="WP_067980690.1">
    <property type="nucleotide sequence ID" value="NZ_CP014163.1"/>
</dbReference>
<dbReference type="Pfam" id="PF12464">
    <property type="entry name" value="Mac"/>
    <property type="match status" value="1"/>
</dbReference>
<dbReference type="PANTHER" id="PTHR43017">
    <property type="entry name" value="GALACTOSIDE O-ACETYLTRANSFERASE"/>
    <property type="match status" value="1"/>
</dbReference>
<dbReference type="InterPro" id="IPR011004">
    <property type="entry name" value="Trimer_LpxA-like_sf"/>
</dbReference>
<dbReference type="PROSITE" id="PS00101">
    <property type="entry name" value="HEXAPEP_TRANSFERASES"/>
    <property type="match status" value="1"/>
</dbReference>
<dbReference type="KEGG" id="auh:AWM75_08190"/>
<dbReference type="FunFam" id="2.160.10.10:FF:000025">
    <property type="entry name" value="Hexapeptide-repeat containing-acetyltransferase"/>
    <property type="match status" value="1"/>
</dbReference>
<sequence>MDHKERMLAGLWYDANYDPDLLAMRERADDLCFQFNQTSPKNQAARAEILQALMPGLAEDVTILAPLYMDYGSLTQIGAGSFVNHNAYFMDGGTISLGRNCFIGPNCGFYTADHPLVAAERNQGLEMARPIKLGDNVWLGADVTVLPGVTIGAGSVIGAKSVVTKDIPAGVLALGNPCRVVREITDQDSIGDWQAEA</sequence>
<reference evidence="7" key="2">
    <citation type="submission" date="2016-01" db="EMBL/GenBank/DDBJ databases">
        <title>Six Aerococcus type strain genome sequencing and assembly using PacBio and Illumina Hiseq.</title>
        <authorList>
            <person name="Carkaci D."/>
            <person name="Dargis R."/>
            <person name="Nielsen X.C."/>
            <person name="Skovgaard O."/>
            <person name="Fuursted K."/>
            <person name="Christensen J.J."/>
        </authorList>
    </citation>
    <scope>NUCLEOTIDE SEQUENCE [LARGE SCALE GENOMIC DNA]</scope>
    <source>
        <strain evidence="7">CCUG42038B</strain>
    </source>
</reference>
<keyword evidence="4 5" id="KW-0012">Acyltransferase</keyword>
<name>A0A0X8FMF0_9LACT</name>
<gene>
    <name evidence="6" type="ORF">AWM75_08190</name>
</gene>
<evidence type="ECO:0000313" key="7">
    <source>
        <dbReference type="Proteomes" id="UP000062260"/>
    </source>
</evidence>
<dbReference type="Gene3D" id="2.160.10.10">
    <property type="entry name" value="Hexapeptide repeat proteins"/>
    <property type="match status" value="1"/>
</dbReference>
<evidence type="ECO:0000256" key="2">
    <source>
        <dbReference type="ARBA" id="ARBA00022679"/>
    </source>
</evidence>
<evidence type="ECO:0000256" key="4">
    <source>
        <dbReference type="ARBA" id="ARBA00023315"/>
    </source>
</evidence>
<dbReference type="EMBL" id="CP014163">
    <property type="protein sequence ID" value="AMB99950.1"/>
    <property type="molecule type" value="Genomic_DNA"/>
</dbReference>
<keyword evidence="2 5" id="KW-0808">Transferase</keyword>